<organism evidence="1 2">
    <name type="scientific">Halogeometricum luteum</name>
    <dbReference type="NCBI Taxonomy" id="2950537"/>
    <lineage>
        <taxon>Archaea</taxon>
        <taxon>Methanobacteriati</taxon>
        <taxon>Methanobacteriota</taxon>
        <taxon>Stenosarchaea group</taxon>
        <taxon>Halobacteria</taxon>
        <taxon>Halobacteriales</taxon>
        <taxon>Haloferacaceae</taxon>
        <taxon>Halogeometricum</taxon>
    </lineage>
</organism>
<evidence type="ECO:0000313" key="2">
    <source>
        <dbReference type="Proteomes" id="UP001254813"/>
    </source>
</evidence>
<protein>
    <submittedName>
        <fullName evidence="1">Uncharacterized protein</fullName>
    </submittedName>
</protein>
<gene>
    <name evidence="1" type="ORF">NDI79_01580</name>
</gene>
<dbReference type="EMBL" id="JAMQOQ010000001">
    <property type="protein sequence ID" value="MDS0292857.1"/>
    <property type="molecule type" value="Genomic_DNA"/>
</dbReference>
<proteinExistence type="predicted"/>
<accession>A0ABU2FWD8</accession>
<dbReference type="RefSeq" id="WP_310926696.1">
    <property type="nucleotide sequence ID" value="NZ_JAMQOQ010000001.1"/>
</dbReference>
<name>A0ABU2FWD8_9EURY</name>
<comment type="caution">
    <text evidence="1">The sequence shown here is derived from an EMBL/GenBank/DDBJ whole genome shotgun (WGS) entry which is preliminary data.</text>
</comment>
<evidence type="ECO:0000313" key="1">
    <source>
        <dbReference type="EMBL" id="MDS0292857.1"/>
    </source>
</evidence>
<dbReference type="Proteomes" id="UP001254813">
    <property type="component" value="Unassembled WGS sequence"/>
</dbReference>
<sequence>MTTTVVRDEAGRWHRTDILACAESSVLATVEEREADPQELGEKRCPNCTW</sequence>
<reference evidence="1 2" key="1">
    <citation type="submission" date="2022-06" db="EMBL/GenBank/DDBJ databases">
        <title>Halogeometricum sp. a new haloarchaeum isolate from saline soil.</title>
        <authorList>
            <person name="Strakova D."/>
            <person name="Galisteo C."/>
            <person name="Sanchez-Porro C."/>
            <person name="Ventosa A."/>
        </authorList>
    </citation>
    <scope>NUCLEOTIDE SEQUENCE [LARGE SCALE GENOMIC DNA]</scope>
    <source>
        <strain evidence="2">S3BR25-2</strain>
    </source>
</reference>
<keyword evidence="2" id="KW-1185">Reference proteome</keyword>